<dbReference type="GeneID" id="19319070"/>
<feature type="compositionally biased region" description="Polar residues" evidence="1">
    <location>
        <begin position="184"/>
        <end position="201"/>
    </location>
</feature>
<dbReference type="EMBL" id="KE361639">
    <property type="protein sequence ID" value="EPQ27432.1"/>
    <property type="molecule type" value="Genomic_DNA"/>
</dbReference>
<evidence type="ECO:0000313" key="3">
    <source>
        <dbReference type="Proteomes" id="UP000053664"/>
    </source>
</evidence>
<feature type="compositionally biased region" description="Gly residues" evidence="1">
    <location>
        <begin position="350"/>
        <end position="361"/>
    </location>
</feature>
<feature type="compositionally biased region" description="Low complexity" evidence="1">
    <location>
        <begin position="493"/>
        <end position="506"/>
    </location>
</feature>
<feature type="region of interest" description="Disordered" evidence="1">
    <location>
        <begin position="686"/>
        <end position="724"/>
    </location>
</feature>
<reference evidence="2 3" key="1">
    <citation type="journal article" date="2013" name="Plant Cell">
        <title>The transition from a phytopathogenic smut ancestor to an anamorphic biocontrol agent deciphered by comparative whole-genome analysis.</title>
        <authorList>
            <person name="Lefebvre F."/>
            <person name="Joly D.L."/>
            <person name="Labbe C."/>
            <person name="Teichmann B."/>
            <person name="Linning R."/>
            <person name="Belzile F."/>
            <person name="Bakkeren G."/>
            <person name="Belanger R.R."/>
        </authorList>
    </citation>
    <scope>NUCLEOTIDE SEQUENCE [LARGE SCALE GENOMIC DNA]</scope>
    <source>
        <strain evidence="2 3">PF-1</strain>
    </source>
</reference>
<dbReference type="AlphaFoldDB" id="A0A061H3M9"/>
<name>A0A061H3M9_9BASI</name>
<dbReference type="HOGENOM" id="CLU_031311_0_0_1"/>
<feature type="compositionally biased region" description="Low complexity" evidence="1">
    <location>
        <begin position="20"/>
        <end position="32"/>
    </location>
</feature>
<feature type="compositionally biased region" description="Polar residues" evidence="1">
    <location>
        <begin position="397"/>
        <end position="411"/>
    </location>
</feature>
<dbReference type="RefSeq" id="XP_007880691.1">
    <property type="nucleotide sequence ID" value="XM_007882500.1"/>
</dbReference>
<accession>A0A061H3M9</accession>
<feature type="compositionally biased region" description="Basic and acidic residues" evidence="1">
    <location>
        <begin position="414"/>
        <end position="432"/>
    </location>
</feature>
<gene>
    <name evidence="2" type="ORF">PFL1_04970</name>
</gene>
<dbReference type="eggNOG" id="ENOG502R33Q">
    <property type="taxonomic scope" value="Eukaryota"/>
</dbReference>
<feature type="region of interest" description="Disordered" evidence="1">
    <location>
        <begin position="142"/>
        <end position="227"/>
    </location>
</feature>
<organism evidence="2 3">
    <name type="scientific">Pseudozyma flocculosa PF-1</name>
    <dbReference type="NCBI Taxonomy" id="1277687"/>
    <lineage>
        <taxon>Eukaryota</taxon>
        <taxon>Fungi</taxon>
        <taxon>Dikarya</taxon>
        <taxon>Basidiomycota</taxon>
        <taxon>Ustilaginomycotina</taxon>
        <taxon>Ustilaginomycetes</taxon>
        <taxon>Ustilaginales</taxon>
        <taxon>Ustilaginaceae</taxon>
        <taxon>Pseudozyma</taxon>
    </lineage>
</organism>
<feature type="region of interest" description="Disordered" evidence="1">
    <location>
        <begin position="259"/>
        <end position="278"/>
    </location>
</feature>
<protein>
    <submittedName>
        <fullName evidence="2">Uncharacterized protein</fullName>
    </submittedName>
</protein>
<feature type="region of interest" description="Disordered" evidence="1">
    <location>
        <begin position="291"/>
        <end position="670"/>
    </location>
</feature>
<dbReference type="KEGG" id="pfp:PFL1_04970"/>
<sequence length="724" mass="75772">MLLDPSADLSSSPVDKGPMSSTSSSARSSPARPRFEVEIYAHALKARLELASFKAINGLGKANIDDLERSADLSSTMRAVAPSPWQPSQPTPSGQVSAALQSSATDGQGSSSPSKTPDLVRDSKAATAATKAPRSIYADIFGKDFGRDPPLVQASPVRATDSRAKATVPSVGRNSSQSTPSSSRLIGTSSLLDKAASSPQLGSPERRNGRFDWHNNPSAEMKAREQELAASGHHFEVPAISPTKRVRLTSAAGALLASPRRARMHSSGNSQAPAFLPNGHLASSLAQGLGISAPRTPRSRYNSAAGRQAVPHLPPGQQMDQDQEERDRVASTLAMMAEDRAAAKQTDSSGSGGSSSGGGGSERQALPATPRKGGFADPGSITPVRAGSHRGHRRNVSWANPSDSLHAQQRSQRQHLEAAQPDRPKTPERRINDDDEGAAHYLLYLASSPSPAGATRSTARFEGATPSLHPLRSTTGGLNGLQDAAEPTNGSVAPASSNESDSPSSEAAKRKRDSEGRMPITPPSSGRARHQRNPLRPLESLSSSDTSDQSSHQPPQLGSPPRTPPRTAAPLPRGPDVANASSALYDWSGDAAPKTPPPLMQPHTPQAPGSEFSYAEFVNVSPSPKPRTVGRTPGTSGRAWTDAHGLGRAPTSGSGADGTPSRGTASRGRFLHRYDDEWNEDAWDSAATTLTPGPAAKVLARHSRTSSSASIGSNPAPARTLDFD</sequence>
<evidence type="ECO:0000256" key="1">
    <source>
        <dbReference type="SAM" id="MobiDB-lite"/>
    </source>
</evidence>
<feature type="region of interest" description="Disordered" evidence="1">
    <location>
        <begin position="75"/>
        <end position="130"/>
    </location>
</feature>
<feature type="compositionally biased region" description="Basic and acidic residues" evidence="1">
    <location>
        <begin position="204"/>
        <end position="213"/>
    </location>
</feature>
<feature type="compositionally biased region" description="Polar residues" evidence="1">
    <location>
        <begin position="96"/>
        <end position="115"/>
    </location>
</feature>
<dbReference type="OrthoDB" id="3366517at2759"/>
<feature type="compositionally biased region" description="Polar residues" evidence="1">
    <location>
        <begin position="447"/>
        <end position="458"/>
    </location>
</feature>
<feature type="compositionally biased region" description="Low complexity" evidence="1">
    <location>
        <begin position="1"/>
        <end position="13"/>
    </location>
</feature>
<dbReference type="Proteomes" id="UP000053664">
    <property type="component" value="Unassembled WGS sequence"/>
</dbReference>
<proteinExistence type="predicted"/>
<feature type="region of interest" description="Disordered" evidence="1">
    <location>
        <begin position="1"/>
        <end position="33"/>
    </location>
</feature>
<feature type="compositionally biased region" description="Low complexity" evidence="1">
    <location>
        <begin position="540"/>
        <end position="551"/>
    </location>
</feature>
<evidence type="ECO:0000313" key="2">
    <source>
        <dbReference type="EMBL" id="EPQ27432.1"/>
    </source>
</evidence>
<feature type="compositionally biased region" description="Low complexity" evidence="1">
    <location>
        <begin position="565"/>
        <end position="575"/>
    </location>
</feature>